<protein>
    <recommendedName>
        <fullName evidence="6">DarT domain-containing protein</fullName>
    </recommendedName>
</protein>
<dbReference type="Pfam" id="PF14487">
    <property type="entry name" value="DarT"/>
    <property type="match status" value="1"/>
</dbReference>
<dbReference type="Proteomes" id="UP001500582">
    <property type="component" value="Unassembled WGS sequence"/>
</dbReference>
<keyword evidence="1" id="KW-1277">Toxin-antitoxin system</keyword>
<keyword evidence="2" id="KW-0328">Glycosyltransferase</keyword>
<evidence type="ECO:0000256" key="1">
    <source>
        <dbReference type="ARBA" id="ARBA00022649"/>
    </source>
</evidence>
<evidence type="ECO:0000256" key="3">
    <source>
        <dbReference type="ARBA" id="ARBA00022679"/>
    </source>
</evidence>
<evidence type="ECO:0000259" key="6">
    <source>
        <dbReference type="Pfam" id="PF14487"/>
    </source>
</evidence>
<keyword evidence="3" id="KW-0808">Transferase</keyword>
<evidence type="ECO:0000256" key="4">
    <source>
        <dbReference type="ARBA" id="ARBA00022695"/>
    </source>
</evidence>
<feature type="domain" description="DarT" evidence="6">
    <location>
        <begin position="25"/>
        <end position="162"/>
    </location>
</feature>
<proteinExistence type="predicted"/>
<evidence type="ECO:0000313" key="8">
    <source>
        <dbReference type="Proteomes" id="UP001500582"/>
    </source>
</evidence>
<dbReference type="EMBL" id="BAABFT010000001">
    <property type="protein sequence ID" value="GAA4309800.1"/>
    <property type="molecule type" value="Genomic_DNA"/>
</dbReference>
<evidence type="ECO:0000256" key="2">
    <source>
        <dbReference type="ARBA" id="ARBA00022676"/>
    </source>
</evidence>
<reference evidence="8" key="1">
    <citation type="journal article" date="2019" name="Int. J. Syst. Evol. Microbiol.">
        <title>The Global Catalogue of Microorganisms (GCM) 10K type strain sequencing project: providing services to taxonomists for standard genome sequencing and annotation.</title>
        <authorList>
            <consortium name="The Broad Institute Genomics Platform"/>
            <consortium name="The Broad Institute Genome Sequencing Center for Infectious Disease"/>
            <person name="Wu L."/>
            <person name="Ma J."/>
        </authorList>
    </citation>
    <scope>NUCLEOTIDE SEQUENCE [LARGE SCALE GENOMIC DNA]</scope>
    <source>
        <strain evidence="8">JCM 17705</strain>
    </source>
</reference>
<dbReference type="InterPro" id="IPR029494">
    <property type="entry name" value="DarT"/>
</dbReference>
<evidence type="ECO:0000313" key="7">
    <source>
        <dbReference type="EMBL" id="GAA4309800.1"/>
    </source>
</evidence>
<evidence type="ECO:0000256" key="5">
    <source>
        <dbReference type="ARBA" id="ARBA00023125"/>
    </source>
</evidence>
<organism evidence="7 8">
    <name type="scientific">Mucilaginibacter gynuensis</name>
    <dbReference type="NCBI Taxonomy" id="1302236"/>
    <lineage>
        <taxon>Bacteria</taxon>
        <taxon>Pseudomonadati</taxon>
        <taxon>Bacteroidota</taxon>
        <taxon>Sphingobacteriia</taxon>
        <taxon>Sphingobacteriales</taxon>
        <taxon>Sphingobacteriaceae</taxon>
        <taxon>Mucilaginibacter</taxon>
    </lineage>
</organism>
<accession>A0ABP8FS60</accession>
<keyword evidence="5" id="KW-0238">DNA-binding</keyword>
<sequence length="263" mass="30630">MLGMNESDPYYQRALLLGSPKCPVPVFFRFPLSEVLDTNAGRCNVSDGNMQTNWAQVFPIGPELFQNFDFNFLYKTFEDILQLTKTEVSNYDRAYFRQILNGFLQRLQSASQQEFLVKDYFELEKIAGIEIIVPNENARRALIQMIGSDHIFAERIQIDNGWLNIFHYKNAAVNFDGEQLTFKTTYSRPHELIFESQSAGETEITDGFPLKQSSQQVTAMKHISLRLKPNIPFTLKFRDEKRQEWVIFENQNPQIAIYGDHIY</sequence>
<gene>
    <name evidence="7" type="ORF">GCM10023149_04260</name>
</gene>
<name>A0ABP8FS60_9SPHI</name>
<keyword evidence="8" id="KW-1185">Reference proteome</keyword>
<comment type="caution">
    <text evidence="7">The sequence shown here is derived from an EMBL/GenBank/DDBJ whole genome shotgun (WGS) entry which is preliminary data.</text>
</comment>
<keyword evidence="4" id="KW-0548">Nucleotidyltransferase</keyword>